<keyword evidence="1" id="KW-0472">Membrane</keyword>
<gene>
    <name evidence="2" type="ORF">SPARVUS_LOCUS10095509</name>
</gene>
<accession>A0ABN9EJT3</accession>
<dbReference type="EMBL" id="CATNWA010015590">
    <property type="protein sequence ID" value="CAI9584903.1"/>
    <property type="molecule type" value="Genomic_DNA"/>
</dbReference>
<keyword evidence="3" id="KW-1185">Reference proteome</keyword>
<comment type="caution">
    <text evidence="2">The sequence shown here is derived from an EMBL/GenBank/DDBJ whole genome shotgun (WGS) entry which is preliminary data.</text>
</comment>
<reference evidence="2" key="1">
    <citation type="submission" date="2023-05" db="EMBL/GenBank/DDBJ databases">
        <authorList>
            <person name="Stuckert A."/>
        </authorList>
    </citation>
    <scope>NUCLEOTIDE SEQUENCE</scope>
</reference>
<evidence type="ECO:0000313" key="3">
    <source>
        <dbReference type="Proteomes" id="UP001162483"/>
    </source>
</evidence>
<keyword evidence="1" id="KW-1133">Transmembrane helix</keyword>
<evidence type="ECO:0000313" key="2">
    <source>
        <dbReference type="EMBL" id="CAI9584903.1"/>
    </source>
</evidence>
<feature type="non-terminal residue" evidence="2">
    <location>
        <position position="1"/>
    </location>
</feature>
<organism evidence="2 3">
    <name type="scientific">Staurois parvus</name>
    <dbReference type="NCBI Taxonomy" id="386267"/>
    <lineage>
        <taxon>Eukaryota</taxon>
        <taxon>Metazoa</taxon>
        <taxon>Chordata</taxon>
        <taxon>Craniata</taxon>
        <taxon>Vertebrata</taxon>
        <taxon>Euteleostomi</taxon>
        <taxon>Amphibia</taxon>
        <taxon>Batrachia</taxon>
        <taxon>Anura</taxon>
        <taxon>Neobatrachia</taxon>
        <taxon>Ranoidea</taxon>
        <taxon>Ranidae</taxon>
        <taxon>Staurois</taxon>
    </lineage>
</organism>
<protein>
    <submittedName>
        <fullName evidence="2">Uncharacterized protein</fullName>
    </submittedName>
</protein>
<name>A0ABN9EJT3_9NEOB</name>
<feature type="transmembrane region" description="Helical" evidence="1">
    <location>
        <begin position="26"/>
        <end position="46"/>
    </location>
</feature>
<evidence type="ECO:0000256" key="1">
    <source>
        <dbReference type="SAM" id="Phobius"/>
    </source>
</evidence>
<keyword evidence="1" id="KW-0812">Transmembrane</keyword>
<proteinExistence type="predicted"/>
<sequence>SITRSQPVITCRRLGISKDLRRGGGLYCLLTVLLPVSLGTVLWMAVHSTAIHSSVITVKHPSKTLPAHS</sequence>
<dbReference type="Proteomes" id="UP001162483">
    <property type="component" value="Unassembled WGS sequence"/>
</dbReference>